<protein>
    <submittedName>
        <fullName evidence="1">Uncharacterized protein</fullName>
    </submittedName>
</protein>
<dbReference type="HOGENOM" id="CLU_3169133_0_0_11"/>
<proteinExistence type="predicted"/>
<name>A0A066YVQ0_9ACTN</name>
<dbReference type="EMBL" id="JNBY01000093">
    <property type="protein sequence ID" value="KDN84064.1"/>
    <property type="molecule type" value="Genomic_DNA"/>
</dbReference>
<comment type="caution">
    <text evidence="1">The sequence shown here is derived from an EMBL/GenBank/DDBJ whole genome shotgun (WGS) entry which is preliminary data.</text>
</comment>
<dbReference type="Proteomes" id="UP000027178">
    <property type="component" value="Unassembled WGS sequence"/>
</dbReference>
<organism evidence="1 2">
    <name type="scientific">Kitasatospora cheerisanensis KCTC 2395</name>
    <dbReference type="NCBI Taxonomy" id="1348663"/>
    <lineage>
        <taxon>Bacteria</taxon>
        <taxon>Bacillati</taxon>
        <taxon>Actinomycetota</taxon>
        <taxon>Actinomycetes</taxon>
        <taxon>Kitasatosporales</taxon>
        <taxon>Streptomycetaceae</taxon>
        <taxon>Kitasatospora</taxon>
    </lineage>
</organism>
<gene>
    <name evidence="1" type="ORF">KCH_38550</name>
</gene>
<evidence type="ECO:0000313" key="2">
    <source>
        <dbReference type="Proteomes" id="UP000027178"/>
    </source>
</evidence>
<evidence type="ECO:0000313" key="1">
    <source>
        <dbReference type="EMBL" id="KDN84064.1"/>
    </source>
</evidence>
<sequence length="47" mass="4858">MVFGAAPAHAVDIIWTGSKPDPVSAEAASAPLPLPKVQSLTSDIIWT</sequence>
<accession>A0A066YVQ0</accession>
<reference evidence="1 2" key="1">
    <citation type="submission" date="2014-05" db="EMBL/GenBank/DDBJ databases">
        <title>Draft Genome Sequence of Kitasatospora cheerisanensis KCTC 2395.</title>
        <authorList>
            <person name="Nam D.H."/>
        </authorList>
    </citation>
    <scope>NUCLEOTIDE SEQUENCE [LARGE SCALE GENOMIC DNA]</scope>
    <source>
        <strain evidence="1 2">KCTC 2395</strain>
    </source>
</reference>
<dbReference type="PATRIC" id="fig|1348663.4.peg.3712"/>
<keyword evidence="2" id="KW-1185">Reference proteome</keyword>
<dbReference type="AlphaFoldDB" id="A0A066YVQ0"/>